<evidence type="ECO:0000256" key="7">
    <source>
        <dbReference type="ARBA" id="ARBA00023141"/>
    </source>
</evidence>
<feature type="binding site" evidence="10">
    <location>
        <position position="350"/>
    </location>
    <ligand>
        <name>Mg(2+)</name>
        <dbReference type="ChEBI" id="CHEBI:18420"/>
        <label>1</label>
    </ligand>
</feature>
<dbReference type="Gene3D" id="3.40.1030.10">
    <property type="entry name" value="Nucleoside phosphorylase/phosphoribosyltransferase catalytic domain"/>
    <property type="match status" value="1"/>
</dbReference>
<dbReference type="Gene3D" id="1.20.970.10">
    <property type="entry name" value="Transferase, Pyrimidine Nucleoside Phosphorylase, Chain C"/>
    <property type="match status" value="1"/>
</dbReference>
<comment type="similarity">
    <text evidence="10">Belongs to the anthranilate phosphoribosyltransferase family.</text>
</comment>
<evidence type="ECO:0000256" key="3">
    <source>
        <dbReference type="ARBA" id="ARBA00022676"/>
    </source>
</evidence>
<feature type="binding site" evidence="10">
    <location>
        <position position="483"/>
    </location>
    <ligand>
        <name>Mg(2+)</name>
        <dbReference type="ChEBI" id="CHEBI:18420"/>
        <label>2</label>
    </ligand>
</feature>
<dbReference type="SUPFAM" id="SSF52418">
    <property type="entry name" value="Nucleoside phosphorylase/phosphoribosyltransferase catalytic domain"/>
    <property type="match status" value="1"/>
</dbReference>
<evidence type="ECO:0000259" key="12">
    <source>
        <dbReference type="Pfam" id="PF00117"/>
    </source>
</evidence>
<feature type="domain" description="Glycosyl transferase family 3 N-terminal" evidence="14">
    <location>
        <begin position="272"/>
        <end position="323"/>
    </location>
</feature>
<accession>A0A3G6J9B4</accession>
<dbReference type="InterPro" id="IPR017459">
    <property type="entry name" value="Glycosyl_Trfase_fam3_N_dom"/>
</dbReference>
<evidence type="ECO:0000256" key="1">
    <source>
        <dbReference type="ARBA" id="ARBA00004907"/>
    </source>
</evidence>
<keyword evidence="10" id="KW-0479">Metal-binding</keyword>
<comment type="similarity">
    <text evidence="9">In the C-terminal section; belongs to the anthranilate phosphoribosyltransferase family.</text>
</comment>
<evidence type="ECO:0000256" key="11">
    <source>
        <dbReference type="SAM" id="MobiDB-lite"/>
    </source>
</evidence>
<dbReference type="InterPro" id="IPR000312">
    <property type="entry name" value="Glycosyl_Trfase_fam3"/>
</dbReference>
<dbReference type="InterPro" id="IPR029062">
    <property type="entry name" value="Class_I_gatase-like"/>
</dbReference>
<dbReference type="UniPathway" id="UPA00035">
    <property type="reaction ID" value="UER00041"/>
</dbReference>
<keyword evidence="7 10" id="KW-0057">Aromatic amino acid biosynthesis</keyword>
<evidence type="ECO:0000256" key="8">
    <source>
        <dbReference type="ARBA" id="ARBA00052328"/>
    </source>
</evidence>
<comment type="function">
    <text evidence="10">Catalyzes the transfer of the phosphoribosyl group of 5-phosphorylribose-1-pyrophosphate (PRPP) to anthranilate to yield N-(5'-phosphoribosyl)-anthranilate (PRA).</text>
</comment>
<dbReference type="SUPFAM" id="SSF47648">
    <property type="entry name" value="Nucleoside phosphorylase/phosphoribosyltransferase N-terminal domain"/>
    <property type="match status" value="1"/>
</dbReference>
<dbReference type="EMBL" id="CP033896">
    <property type="protein sequence ID" value="AZA14711.1"/>
    <property type="molecule type" value="Genomic_DNA"/>
</dbReference>
<dbReference type="InterPro" id="IPR035902">
    <property type="entry name" value="Nuc_phospho_transferase"/>
</dbReference>
<feature type="binding site" evidence="10">
    <location>
        <position position="483"/>
    </location>
    <ligand>
        <name>Mg(2+)</name>
        <dbReference type="ChEBI" id="CHEBI:18420"/>
        <label>1</label>
    </ligand>
</feature>
<evidence type="ECO:0000256" key="5">
    <source>
        <dbReference type="ARBA" id="ARBA00022822"/>
    </source>
</evidence>
<protein>
    <recommendedName>
        <fullName evidence="10">Anthranilate phosphoribosyltransferase</fullName>
        <ecNumber evidence="10">2.4.2.18</ecNumber>
    </recommendedName>
</protein>
<feature type="binding site" evidence="10">
    <location>
        <begin position="366"/>
        <end position="374"/>
    </location>
    <ligand>
        <name>5-phospho-alpha-D-ribose 1-diphosphate</name>
        <dbReference type="ChEBI" id="CHEBI:58017"/>
    </ligand>
</feature>
<keyword evidence="2 10" id="KW-0028">Amino-acid biosynthesis</keyword>
<dbReference type="PANTHER" id="PTHR43285:SF2">
    <property type="entry name" value="ANTHRANILATE PHOSPHORIBOSYLTRANSFERASE"/>
    <property type="match status" value="1"/>
</dbReference>
<feature type="binding site" evidence="10">
    <location>
        <position position="346"/>
    </location>
    <ligand>
        <name>5-phospho-alpha-D-ribose 1-diphosphate</name>
        <dbReference type="ChEBI" id="CHEBI:58017"/>
    </ligand>
</feature>
<dbReference type="InterPro" id="IPR006221">
    <property type="entry name" value="TrpG/PapA_dom"/>
</dbReference>
<dbReference type="Pfam" id="PF02885">
    <property type="entry name" value="Glycos_trans_3N"/>
    <property type="match status" value="1"/>
</dbReference>
<dbReference type="AlphaFoldDB" id="A0A3G6J9B4"/>
<feature type="binding site" evidence="10">
    <location>
        <position position="338"/>
    </location>
    <ligand>
        <name>anthranilate</name>
        <dbReference type="ChEBI" id="CHEBI:16567"/>
        <label>1</label>
    </ligand>
</feature>
<evidence type="ECO:0000256" key="4">
    <source>
        <dbReference type="ARBA" id="ARBA00022679"/>
    </source>
</evidence>
<name>A0A3G6J9B4_9CORY</name>
<organism evidence="15 16">
    <name type="scientific">Corynebacterium choanae</name>
    <dbReference type="NCBI Taxonomy" id="1862358"/>
    <lineage>
        <taxon>Bacteria</taxon>
        <taxon>Bacillati</taxon>
        <taxon>Actinomycetota</taxon>
        <taxon>Actinomycetes</taxon>
        <taxon>Mycobacteriales</taxon>
        <taxon>Corynebacteriaceae</taxon>
        <taxon>Corynebacterium</taxon>
    </lineage>
</organism>
<feature type="binding site" evidence="10">
    <location>
        <position position="369"/>
    </location>
    <ligand>
        <name>anthranilate</name>
        <dbReference type="ChEBI" id="CHEBI:16567"/>
        <label>1</label>
    </ligand>
</feature>
<feature type="domain" description="Glutamine amidotransferase" evidence="12">
    <location>
        <begin position="18"/>
        <end position="214"/>
    </location>
</feature>
<feature type="region of interest" description="Disordered" evidence="11">
    <location>
        <begin position="226"/>
        <end position="256"/>
    </location>
</feature>
<dbReference type="InterPro" id="IPR036320">
    <property type="entry name" value="Glycosyl_Trfase_fam3_N_dom_sf"/>
</dbReference>
<dbReference type="PROSITE" id="PS51273">
    <property type="entry name" value="GATASE_TYPE_1"/>
    <property type="match status" value="1"/>
</dbReference>
<dbReference type="OrthoDB" id="9806430at2"/>
<feature type="binding site" evidence="10">
    <location>
        <begin position="348"/>
        <end position="351"/>
    </location>
    <ligand>
        <name>5-phospho-alpha-D-ribose 1-diphosphate</name>
        <dbReference type="ChEBI" id="CHEBI:58017"/>
    </ligand>
</feature>
<dbReference type="GO" id="GO:0005829">
    <property type="term" value="C:cytosol"/>
    <property type="evidence" value="ECO:0007669"/>
    <property type="project" value="TreeGrafter"/>
</dbReference>
<keyword evidence="10" id="KW-0460">Magnesium</keyword>
<gene>
    <name evidence="15" type="primary">trpGD</name>
    <name evidence="10" type="synonym">trpD</name>
    <name evidence="15" type="ORF">CCHOA_11700</name>
</gene>
<dbReference type="CDD" id="cd01743">
    <property type="entry name" value="GATase1_Anthranilate_Synthase"/>
    <property type="match status" value="1"/>
</dbReference>
<feature type="binding site" evidence="10">
    <location>
        <position position="338"/>
    </location>
    <ligand>
        <name>5-phospho-alpha-D-ribose 1-diphosphate</name>
        <dbReference type="ChEBI" id="CHEBI:58017"/>
    </ligand>
</feature>
<dbReference type="Proteomes" id="UP000269019">
    <property type="component" value="Chromosome"/>
</dbReference>
<dbReference type="NCBIfam" id="TIGR01245">
    <property type="entry name" value="trpD"/>
    <property type="match status" value="1"/>
</dbReference>
<evidence type="ECO:0000259" key="14">
    <source>
        <dbReference type="Pfam" id="PF02885"/>
    </source>
</evidence>
<sequence length="594" mass="61444">MNDQSTPTTLPDRPVKVLLIDNQDSFVYNLLDTFADQGFECVVYRNTVSVEQVLATDCDLICLSPGPAHPREAGNMMAIIEACISRVPILGICLGYQALLEHFGGRVIPCGPVHGTTDSMLLTDAGVESGLFAGLEDQVDPAASCTTTQLVRVARYHSLGCRFTPPGIVSLAECDSEIGPVTMAGMTVDHMALGLQFHPESVLSPTGPAILSRAVELLLQAANTTAAAPNNQPSVSQPAAHPVNPESSDDPQLAAQQAQASALLREYLTITKPTVAQARNVFAPLTKGWFSDAEIAALLVAINTRGATAEDIAGAAQAFVAKATPLPTSGEGLVDCCGTGGDGAKTINVSTTAGLLAAAMGIAMVKHGNRSVSSQSGSADVLQALGIPLDLSPEQAAQAVRENNFAFLFAPRYHPAIAHVMPVRKALAIPTIFNILGPLLNPAAPSLQLMGIADPAQGPVIIEVLRQLGRNRALVVHGSGIDEIAVHGATTVWELHADGTTSSYELTPEALGLERYELSDLVGGDGETNATITKAILAGDGTPAQRAAVAANTGALLYLAGKAATLAEGVQQAAAFLDSGQALATMDLLAGANN</sequence>
<dbReference type="InterPro" id="IPR017926">
    <property type="entry name" value="GATASE"/>
</dbReference>
<dbReference type="Gene3D" id="3.40.50.880">
    <property type="match status" value="1"/>
</dbReference>
<keyword evidence="4 10" id="KW-0808">Transferase</keyword>
<feature type="binding site" evidence="10">
    <location>
        <begin position="341"/>
        <end position="342"/>
    </location>
    <ligand>
        <name>5-phospho-alpha-D-ribose 1-diphosphate</name>
        <dbReference type="ChEBI" id="CHEBI:58017"/>
    </ligand>
</feature>
<feature type="binding site" evidence="10">
    <location>
        <position position="424"/>
    </location>
    <ligand>
        <name>anthranilate</name>
        <dbReference type="ChEBI" id="CHEBI:16567"/>
        <label>2</label>
    </ligand>
</feature>
<dbReference type="GO" id="GO:0000287">
    <property type="term" value="F:magnesium ion binding"/>
    <property type="evidence" value="ECO:0007669"/>
    <property type="project" value="UniProtKB-UniRule"/>
</dbReference>
<dbReference type="InterPro" id="IPR005940">
    <property type="entry name" value="Anthranilate_Pribosyl_Tfrase"/>
</dbReference>
<keyword evidence="6" id="KW-0315">Glutamine amidotransferase</keyword>
<keyword evidence="16" id="KW-1185">Reference proteome</keyword>
<evidence type="ECO:0000313" key="16">
    <source>
        <dbReference type="Proteomes" id="UP000269019"/>
    </source>
</evidence>
<keyword evidence="3 10" id="KW-0328">Glycosyltransferase</keyword>
<dbReference type="Pfam" id="PF00117">
    <property type="entry name" value="GATase"/>
    <property type="match status" value="1"/>
</dbReference>
<dbReference type="SUPFAM" id="SSF52317">
    <property type="entry name" value="Class I glutamine amidotransferase-like"/>
    <property type="match status" value="1"/>
</dbReference>
<proteinExistence type="inferred from homology"/>
<comment type="catalytic activity">
    <reaction evidence="8 10">
        <text>N-(5-phospho-beta-D-ribosyl)anthranilate + diphosphate = 5-phospho-alpha-D-ribose 1-diphosphate + anthranilate</text>
        <dbReference type="Rhea" id="RHEA:11768"/>
        <dbReference type="ChEBI" id="CHEBI:16567"/>
        <dbReference type="ChEBI" id="CHEBI:18277"/>
        <dbReference type="ChEBI" id="CHEBI:33019"/>
        <dbReference type="ChEBI" id="CHEBI:58017"/>
        <dbReference type="EC" id="2.4.2.18"/>
    </reaction>
</comment>
<dbReference type="PRINTS" id="PR00097">
    <property type="entry name" value="ANTSNTHASEII"/>
</dbReference>
<comment type="cofactor">
    <cofactor evidence="10">
        <name>Mg(2+)</name>
        <dbReference type="ChEBI" id="CHEBI:18420"/>
    </cofactor>
    <text evidence="10">Binds 2 magnesium ions per monomer.</text>
</comment>
<dbReference type="PANTHER" id="PTHR43285">
    <property type="entry name" value="ANTHRANILATE PHOSPHORIBOSYLTRANSFERASE"/>
    <property type="match status" value="1"/>
</dbReference>
<reference evidence="15 16" key="1">
    <citation type="submission" date="2018-11" db="EMBL/GenBank/DDBJ databases">
        <authorList>
            <person name="Kleinhagauer T."/>
            <person name="Glaeser S.P."/>
            <person name="Spergser J."/>
            <person name="Ruckert C."/>
            <person name="Kaempfer P."/>
            <person name="Busse H.-J."/>
        </authorList>
    </citation>
    <scope>NUCLEOTIDE SEQUENCE [LARGE SCALE GENOMIC DNA]</scope>
    <source>
        <strain evidence="15 16">200CH</strain>
    </source>
</reference>
<dbReference type="Pfam" id="PF00591">
    <property type="entry name" value="Glycos_transf_3"/>
    <property type="match status" value="1"/>
</dbReference>
<feature type="domain" description="Glycosyl transferase family 3" evidence="13">
    <location>
        <begin position="332"/>
        <end position="583"/>
    </location>
</feature>
<feature type="binding site" evidence="10">
    <location>
        <position position="378"/>
    </location>
    <ligand>
        <name>5-phospho-alpha-D-ribose 1-diphosphate</name>
        <dbReference type="ChEBI" id="CHEBI:58017"/>
    </ligand>
</feature>
<evidence type="ECO:0000313" key="15">
    <source>
        <dbReference type="EMBL" id="AZA14711.1"/>
    </source>
</evidence>
<keyword evidence="5 10" id="KW-0822">Tryptophan biosynthesis</keyword>
<comment type="pathway">
    <text evidence="1 10">Amino-acid biosynthesis; L-tryptophan biosynthesis; L-tryptophan from chorismate: step 2/5.</text>
</comment>
<evidence type="ECO:0000256" key="6">
    <source>
        <dbReference type="ARBA" id="ARBA00022962"/>
    </source>
</evidence>
<feature type="binding site" evidence="10">
    <location>
        <position position="482"/>
    </location>
    <ligand>
        <name>Mg(2+)</name>
        <dbReference type="ChEBI" id="CHEBI:18420"/>
        <label>2</label>
    </ligand>
</feature>
<dbReference type="GO" id="GO:0000162">
    <property type="term" value="P:L-tryptophan biosynthetic process"/>
    <property type="evidence" value="ECO:0007669"/>
    <property type="project" value="UniProtKB-UniRule"/>
</dbReference>
<comment type="caution">
    <text evidence="10">Lacks conserved residue(s) required for the propagation of feature annotation.</text>
</comment>
<dbReference type="PRINTS" id="PR00096">
    <property type="entry name" value="GATASE"/>
</dbReference>
<evidence type="ECO:0000259" key="13">
    <source>
        <dbReference type="Pfam" id="PF00591"/>
    </source>
</evidence>
<dbReference type="HAMAP" id="MF_00211">
    <property type="entry name" value="TrpD"/>
    <property type="match status" value="1"/>
</dbReference>
<evidence type="ECO:0000256" key="10">
    <source>
        <dbReference type="HAMAP-Rule" id="MF_00211"/>
    </source>
</evidence>
<dbReference type="GO" id="GO:0004048">
    <property type="term" value="F:anthranilate phosphoribosyltransferase activity"/>
    <property type="evidence" value="ECO:0007669"/>
    <property type="project" value="UniProtKB-UniRule"/>
</dbReference>
<dbReference type="EC" id="2.4.2.18" evidence="10"/>
<comment type="subunit">
    <text evidence="10">Homodimer.</text>
</comment>
<evidence type="ECO:0000256" key="9">
    <source>
        <dbReference type="ARBA" id="ARBA00061188"/>
    </source>
</evidence>
<evidence type="ECO:0000256" key="2">
    <source>
        <dbReference type="ARBA" id="ARBA00022605"/>
    </source>
</evidence>
<dbReference type="KEGG" id="ccho:CCHOA_11700"/>
<dbReference type="FunFam" id="3.40.1030.10:FF:000002">
    <property type="entry name" value="Anthranilate phosphoribosyltransferase"/>
    <property type="match status" value="1"/>
</dbReference>